<reference evidence="1 2" key="1">
    <citation type="submission" date="2018-05" db="EMBL/GenBank/DDBJ databases">
        <title>Whole genome sequencing of Paracoccus thiocyanatus SST.</title>
        <authorList>
            <person name="Ghosh W."/>
            <person name="Rameez M.J."/>
            <person name="Roy C."/>
        </authorList>
    </citation>
    <scope>NUCLEOTIDE SEQUENCE [LARGE SCALE GENOMIC DNA]</scope>
    <source>
        <strain evidence="1 2">SST</strain>
    </source>
</reference>
<gene>
    <name evidence="1" type="ORF">DIE28_02610</name>
</gene>
<dbReference type="AlphaFoldDB" id="A0A3D8PGU9"/>
<comment type="caution">
    <text evidence="1">The sequence shown here is derived from an EMBL/GenBank/DDBJ whole genome shotgun (WGS) entry which is preliminary data.</text>
</comment>
<evidence type="ECO:0000313" key="1">
    <source>
        <dbReference type="EMBL" id="RDW14415.1"/>
    </source>
</evidence>
<name>A0A3D8PGU9_9RHOB</name>
<sequence>MKKREPLIGKDGEVRELDDAFFATAKRGRPAMPAAERKVRMNLMIEPEIASQLDKLDNKSAFVNEVLRKALG</sequence>
<dbReference type="EMBL" id="QFCQ01000008">
    <property type="protein sequence ID" value="RDW14415.1"/>
    <property type="molecule type" value="Genomic_DNA"/>
</dbReference>
<evidence type="ECO:0000313" key="2">
    <source>
        <dbReference type="Proteomes" id="UP000256679"/>
    </source>
</evidence>
<keyword evidence="2" id="KW-1185">Reference proteome</keyword>
<accession>A0A3D8PGU9</accession>
<organism evidence="1 2">
    <name type="scientific">Paracoccus thiocyanatus</name>
    <dbReference type="NCBI Taxonomy" id="34006"/>
    <lineage>
        <taxon>Bacteria</taxon>
        <taxon>Pseudomonadati</taxon>
        <taxon>Pseudomonadota</taxon>
        <taxon>Alphaproteobacteria</taxon>
        <taxon>Rhodobacterales</taxon>
        <taxon>Paracoccaceae</taxon>
        <taxon>Paracoccus</taxon>
    </lineage>
</organism>
<proteinExistence type="predicted"/>
<dbReference type="Proteomes" id="UP000256679">
    <property type="component" value="Unassembled WGS sequence"/>
</dbReference>
<dbReference type="RefSeq" id="WP_115754563.1">
    <property type="nucleotide sequence ID" value="NZ_QFCQ01000008.1"/>
</dbReference>
<protein>
    <submittedName>
        <fullName evidence="1">Uncharacterized protein</fullName>
    </submittedName>
</protein>